<dbReference type="Pfam" id="PF00535">
    <property type="entry name" value="Glycos_transf_2"/>
    <property type="match status" value="1"/>
</dbReference>
<dbReference type="PANTHER" id="PTHR22916">
    <property type="entry name" value="GLYCOSYLTRANSFERASE"/>
    <property type="match status" value="1"/>
</dbReference>
<dbReference type="InterPro" id="IPR001173">
    <property type="entry name" value="Glyco_trans_2-like"/>
</dbReference>
<dbReference type="PANTHER" id="PTHR22916:SF3">
    <property type="entry name" value="UDP-GLCNAC:BETAGAL BETA-1,3-N-ACETYLGLUCOSAMINYLTRANSFERASE-LIKE PROTEIN 1"/>
    <property type="match status" value="1"/>
</dbReference>
<organism evidence="2">
    <name type="scientific">marine sediment metagenome</name>
    <dbReference type="NCBI Taxonomy" id="412755"/>
    <lineage>
        <taxon>unclassified sequences</taxon>
        <taxon>metagenomes</taxon>
        <taxon>ecological metagenomes</taxon>
    </lineage>
</organism>
<evidence type="ECO:0000259" key="1">
    <source>
        <dbReference type="Pfam" id="PF00535"/>
    </source>
</evidence>
<dbReference type="InterPro" id="IPR029044">
    <property type="entry name" value="Nucleotide-diphossugar_trans"/>
</dbReference>
<name>X1VL00_9ZZZZ</name>
<feature type="domain" description="Glycosyltransferase 2-like" evidence="1">
    <location>
        <begin position="13"/>
        <end position="141"/>
    </location>
</feature>
<dbReference type="Gene3D" id="3.90.550.10">
    <property type="entry name" value="Spore Coat Polysaccharide Biosynthesis Protein SpsA, Chain A"/>
    <property type="match status" value="1"/>
</dbReference>
<gene>
    <name evidence="2" type="ORF">S12H4_55190</name>
</gene>
<sequence length="151" mass="17519">MESNNKGNLGLISVIMSIYNGENSIEESVNSILHQSYPYFEFLIIDDGSSDNTFEILKKYLKIDKRIKIFRNNPNIGLTKALNIIIKKSKGEFIARQDVDDYSHPNRLKKQIEFLNKYKHYSFCGTNGHSRHSKENITWSYTPEAINKNLI</sequence>
<feature type="non-terminal residue" evidence="2">
    <location>
        <position position="151"/>
    </location>
</feature>
<evidence type="ECO:0000313" key="2">
    <source>
        <dbReference type="EMBL" id="GAJ19912.1"/>
    </source>
</evidence>
<accession>X1VL00</accession>
<dbReference type="SUPFAM" id="SSF53448">
    <property type="entry name" value="Nucleotide-diphospho-sugar transferases"/>
    <property type="match status" value="1"/>
</dbReference>
<dbReference type="GO" id="GO:0016758">
    <property type="term" value="F:hexosyltransferase activity"/>
    <property type="evidence" value="ECO:0007669"/>
    <property type="project" value="UniProtKB-ARBA"/>
</dbReference>
<dbReference type="CDD" id="cd00761">
    <property type="entry name" value="Glyco_tranf_GTA_type"/>
    <property type="match status" value="1"/>
</dbReference>
<dbReference type="AlphaFoldDB" id="X1VL00"/>
<comment type="caution">
    <text evidence="2">The sequence shown here is derived from an EMBL/GenBank/DDBJ whole genome shotgun (WGS) entry which is preliminary data.</text>
</comment>
<protein>
    <recommendedName>
        <fullName evidence="1">Glycosyltransferase 2-like domain-containing protein</fullName>
    </recommendedName>
</protein>
<reference evidence="2" key="1">
    <citation type="journal article" date="2014" name="Front. Microbiol.">
        <title>High frequency of phylogenetically diverse reductive dehalogenase-homologous genes in deep subseafloor sedimentary metagenomes.</title>
        <authorList>
            <person name="Kawai M."/>
            <person name="Futagami T."/>
            <person name="Toyoda A."/>
            <person name="Takaki Y."/>
            <person name="Nishi S."/>
            <person name="Hori S."/>
            <person name="Arai W."/>
            <person name="Tsubouchi T."/>
            <person name="Morono Y."/>
            <person name="Uchiyama I."/>
            <person name="Ito T."/>
            <person name="Fujiyama A."/>
            <person name="Inagaki F."/>
            <person name="Takami H."/>
        </authorList>
    </citation>
    <scope>NUCLEOTIDE SEQUENCE</scope>
    <source>
        <strain evidence="2">Expedition CK06-06</strain>
    </source>
</reference>
<proteinExistence type="predicted"/>
<dbReference type="EMBL" id="BARW01035377">
    <property type="protein sequence ID" value="GAJ19912.1"/>
    <property type="molecule type" value="Genomic_DNA"/>
</dbReference>